<evidence type="ECO:0000313" key="3">
    <source>
        <dbReference type="Proteomes" id="UP000632273"/>
    </source>
</evidence>
<proteinExistence type="predicted"/>
<dbReference type="Proteomes" id="UP000632273">
    <property type="component" value="Unassembled WGS sequence"/>
</dbReference>
<accession>A0ABQ1UL78</accession>
<sequence length="177" mass="20596">MNNPIEIPAVEVAKDEYVRVAKQRWYQQPQNRRSLWTLSLGAAFWLYILYAEWLKSPDRLSTWLVIALVVVVGLLFYLGYWRPRQVVKHFTKAYAETPSISLPTDYTFGISSVRSINSRSSAEVQYELFSHVERIENWLILFTTPAIGYFIDLRRISAPATANDLIRLLREKGLKVK</sequence>
<name>A0ABQ1UL78_9BACT</name>
<comment type="caution">
    <text evidence="2">The sequence shown here is derived from an EMBL/GenBank/DDBJ whole genome shotgun (WGS) entry which is preliminary data.</text>
</comment>
<evidence type="ECO:0000313" key="2">
    <source>
        <dbReference type="EMBL" id="GGF19480.1"/>
    </source>
</evidence>
<evidence type="ECO:0008006" key="4">
    <source>
        <dbReference type="Google" id="ProtNLM"/>
    </source>
</evidence>
<keyword evidence="1" id="KW-0472">Membrane</keyword>
<keyword evidence="3" id="KW-1185">Reference proteome</keyword>
<dbReference type="EMBL" id="BMHT01000006">
    <property type="protein sequence ID" value="GGF19480.1"/>
    <property type="molecule type" value="Genomic_DNA"/>
</dbReference>
<keyword evidence="1" id="KW-0812">Transmembrane</keyword>
<dbReference type="RefSeq" id="WP_188815212.1">
    <property type="nucleotide sequence ID" value="NZ_BMHT01000006.1"/>
</dbReference>
<feature type="transmembrane region" description="Helical" evidence="1">
    <location>
        <begin position="60"/>
        <end position="80"/>
    </location>
</feature>
<feature type="transmembrane region" description="Helical" evidence="1">
    <location>
        <begin position="34"/>
        <end position="54"/>
    </location>
</feature>
<protein>
    <recommendedName>
        <fullName evidence="4">YcxB family protein</fullName>
    </recommendedName>
</protein>
<reference evidence="3" key="1">
    <citation type="journal article" date="2019" name="Int. J. Syst. Evol. Microbiol.">
        <title>The Global Catalogue of Microorganisms (GCM) 10K type strain sequencing project: providing services to taxonomists for standard genome sequencing and annotation.</title>
        <authorList>
            <consortium name="The Broad Institute Genomics Platform"/>
            <consortium name="The Broad Institute Genome Sequencing Center for Infectious Disease"/>
            <person name="Wu L."/>
            <person name="Ma J."/>
        </authorList>
    </citation>
    <scope>NUCLEOTIDE SEQUENCE [LARGE SCALE GENOMIC DNA]</scope>
    <source>
        <strain evidence="3">CGMCC 1.15197</strain>
    </source>
</reference>
<keyword evidence="1" id="KW-1133">Transmembrane helix</keyword>
<organism evidence="2 3">
    <name type="scientific">Hymenobacter cavernae</name>
    <dbReference type="NCBI Taxonomy" id="2044852"/>
    <lineage>
        <taxon>Bacteria</taxon>
        <taxon>Pseudomonadati</taxon>
        <taxon>Bacteroidota</taxon>
        <taxon>Cytophagia</taxon>
        <taxon>Cytophagales</taxon>
        <taxon>Hymenobacteraceae</taxon>
        <taxon>Hymenobacter</taxon>
    </lineage>
</organism>
<gene>
    <name evidence="2" type="ORF">GCM10011383_33820</name>
</gene>
<evidence type="ECO:0000256" key="1">
    <source>
        <dbReference type="SAM" id="Phobius"/>
    </source>
</evidence>